<dbReference type="Pfam" id="PF13240">
    <property type="entry name" value="Zn_Ribbon_1"/>
    <property type="match status" value="1"/>
</dbReference>
<evidence type="ECO:0000256" key="1">
    <source>
        <dbReference type="SAM" id="Phobius"/>
    </source>
</evidence>
<feature type="transmembrane region" description="Helical" evidence="1">
    <location>
        <begin position="99"/>
        <end position="120"/>
    </location>
</feature>
<dbReference type="AlphaFoldDB" id="A0A2N0UZE3"/>
<feature type="transmembrane region" description="Helical" evidence="1">
    <location>
        <begin position="58"/>
        <end position="79"/>
    </location>
</feature>
<reference evidence="3" key="1">
    <citation type="journal article" date="2018" name="Environ. Microbiol.">
        <title>Sporulation capability and amylosome conservation among diverse human colonic and rumen isolates of the keystone starch-degrader Ruminococcus bromii.</title>
        <authorList>
            <person name="Mukhopadhya I."/>
            <person name="Morais S."/>
            <person name="Laverde-Gomez J."/>
            <person name="Sheridan P.O."/>
            <person name="Walker A.W."/>
            <person name="Kelly W."/>
            <person name="Klieve A.V."/>
            <person name="Ouwerkerk D."/>
            <person name="Duncan S.H."/>
            <person name="Louis P."/>
            <person name="Koropatkin N."/>
            <person name="Cockburn D."/>
            <person name="Kibler R."/>
            <person name="Cooper P.J."/>
            <person name="Sandoval C."/>
            <person name="Crost E."/>
            <person name="Juge N."/>
            <person name="Bayer E.A."/>
            <person name="Flint H.J."/>
        </authorList>
    </citation>
    <scope>NUCLEOTIDE SEQUENCE [LARGE SCALE GENOMIC DNA]</scope>
    <source>
        <strain evidence="3">ATCC 27255</strain>
    </source>
</reference>
<keyword evidence="1" id="KW-0812">Transmembrane</keyword>
<sequence length="175" mass="18999">MPYCEKCGSQISENASFCPSCGAKIPDEINGNNGCVTDESIYQDDESGVVFKYNSASIGGIIVACGTLAVSVSTIITQGNASQHKFWDPSDGTYITPGYNPGSITFFVILAILALIILVVSIKKLRIKCKYVKCPYCQKTTVIPCDAQSCDCDVCGQKILITNGKPERFHYKEKE</sequence>
<evidence type="ECO:0000259" key="2">
    <source>
        <dbReference type="Pfam" id="PF13240"/>
    </source>
</evidence>
<evidence type="ECO:0000313" key="4">
    <source>
        <dbReference type="Proteomes" id="UP000233425"/>
    </source>
</evidence>
<keyword evidence="1" id="KW-0472">Membrane</keyword>
<protein>
    <submittedName>
        <fullName evidence="3">Putative membrane protein</fullName>
    </submittedName>
</protein>
<dbReference type="EMBL" id="NNSR01000026">
    <property type="protein sequence ID" value="PKD32350.1"/>
    <property type="molecule type" value="Genomic_DNA"/>
</dbReference>
<dbReference type="Proteomes" id="UP000233425">
    <property type="component" value="Unassembled WGS sequence"/>
</dbReference>
<proteinExistence type="predicted"/>
<dbReference type="InterPro" id="IPR026870">
    <property type="entry name" value="Zinc_ribbon_dom"/>
</dbReference>
<gene>
    <name evidence="3" type="ORF">RBATCC27255_00298</name>
</gene>
<comment type="caution">
    <text evidence="3">The sequence shown here is derived from an EMBL/GenBank/DDBJ whole genome shotgun (WGS) entry which is preliminary data.</text>
</comment>
<evidence type="ECO:0000313" key="3">
    <source>
        <dbReference type="EMBL" id="PKD32350.1"/>
    </source>
</evidence>
<organism evidence="3 4">
    <name type="scientific">Ruminococcus bromii</name>
    <dbReference type="NCBI Taxonomy" id="40518"/>
    <lineage>
        <taxon>Bacteria</taxon>
        <taxon>Bacillati</taxon>
        <taxon>Bacillota</taxon>
        <taxon>Clostridia</taxon>
        <taxon>Eubacteriales</taxon>
        <taxon>Oscillospiraceae</taxon>
        <taxon>Ruminococcus</taxon>
    </lineage>
</organism>
<accession>A0A2N0UZE3</accession>
<feature type="domain" description="Zinc-ribbon" evidence="2">
    <location>
        <begin position="3"/>
        <end position="25"/>
    </location>
</feature>
<keyword evidence="4" id="KW-1185">Reference proteome</keyword>
<name>A0A2N0UZE3_9FIRM</name>
<dbReference type="RefSeq" id="WP_101028425.1">
    <property type="nucleotide sequence ID" value="NZ_CABMMZ010000026.1"/>
</dbReference>
<keyword evidence="1" id="KW-1133">Transmembrane helix</keyword>